<organism evidence="6 7">
    <name type="scientific">Stylonychia lemnae</name>
    <name type="common">Ciliate</name>
    <dbReference type="NCBI Taxonomy" id="5949"/>
    <lineage>
        <taxon>Eukaryota</taxon>
        <taxon>Sar</taxon>
        <taxon>Alveolata</taxon>
        <taxon>Ciliophora</taxon>
        <taxon>Intramacronucleata</taxon>
        <taxon>Spirotrichea</taxon>
        <taxon>Stichotrichia</taxon>
        <taxon>Sporadotrichida</taxon>
        <taxon>Oxytrichidae</taxon>
        <taxon>Stylonychinae</taxon>
        <taxon>Stylonychia</taxon>
    </lineage>
</organism>
<protein>
    <submittedName>
        <fullName evidence="6">Glutathione s-c-terminal domain containing protein</fullName>
    </submittedName>
</protein>
<dbReference type="Gene3D" id="3.40.30.10">
    <property type="entry name" value="Glutaredoxin"/>
    <property type="match status" value="1"/>
</dbReference>
<dbReference type="InterPro" id="IPR036282">
    <property type="entry name" value="Glutathione-S-Trfase_C_sf"/>
</dbReference>
<dbReference type="PANTHER" id="PTHR43917">
    <property type="match status" value="1"/>
</dbReference>
<reference evidence="6 7" key="1">
    <citation type="submission" date="2014-06" db="EMBL/GenBank/DDBJ databases">
        <authorList>
            <person name="Swart Estienne"/>
        </authorList>
    </citation>
    <scope>NUCLEOTIDE SEQUENCE [LARGE SCALE GENOMIC DNA]</scope>
    <source>
        <strain evidence="6 7">130c</strain>
    </source>
</reference>
<dbReference type="SFLD" id="SFLDS00019">
    <property type="entry name" value="Glutathione_Transferase_(cytos"/>
    <property type="match status" value="1"/>
</dbReference>
<dbReference type="InParanoid" id="A0A078B757"/>
<dbReference type="OrthoDB" id="422574at2759"/>
<dbReference type="SUPFAM" id="SSF47616">
    <property type="entry name" value="GST C-terminal domain-like"/>
    <property type="match status" value="1"/>
</dbReference>
<dbReference type="InterPro" id="IPR004045">
    <property type="entry name" value="Glutathione_S-Trfase_N"/>
</dbReference>
<gene>
    <name evidence="6" type="primary">Contig2227.g2393</name>
    <name evidence="6" type="ORF">STYLEM_19380</name>
</gene>
<accession>A0A078B757</accession>
<dbReference type="GO" id="GO:0005737">
    <property type="term" value="C:cytoplasm"/>
    <property type="evidence" value="ECO:0007669"/>
    <property type="project" value="UniProtKB-SubCell"/>
</dbReference>
<dbReference type="InterPro" id="IPR040079">
    <property type="entry name" value="Glutathione_S-Trfase"/>
</dbReference>
<dbReference type="EMBL" id="CCKQ01018285">
    <property type="protein sequence ID" value="CDW90239.1"/>
    <property type="molecule type" value="Genomic_DNA"/>
</dbReference>
<evidence type="ECO:0000256" key="3">
    <source>
        <dbReference type="RuleBase" id="RU003494"/>
    </source>
</evidence>
<dbReference type="InterPro" id="IPR051369">
    <property type="entry name" value="GST_Theta"/>
</dbReference>
<dbReference type="PROSITE" id="PS50405">
    <property type="entry name" value="GST_CTER"/>
    <property type="match status" value="1"/>
</dbReference>
<dbReference type="GO" id="GO:0006749">
    <property type="term" value="P:glutathione metabolic process"/>
    <property type="evidence" value="ECO:0007669"/>
    <property type="project" value="TreeGrafter"/>
</dbReference>
<evidence type="ECO:0000259" key="5">
    <source>
        <dbReference type="PROSITE" id="PS50405"/>
    </source>
</evidence>
<feature type="domain" description="GST C-terminal" evidence="5">
    <location>
        <begin position="105"/>
        <end position="245"/>
    </location>
</feature>
<sequence length="247" mass="29124">MKKLIVKRIGFDWASPPSRAVVMFTKYADIQNVELQQIRLTKNEHKTNEYKRLFPMQVVPSLLELDLNDPNYEFAITESAAIMRYLADTNSSKIPDGLYPKSDQNPQLRAKIDMMVDWNHVGLRYQSNRLIFLKYFVKLRKLDIVVSQSEVDETEKRMLNGLTILEMRLNEGHQYLIDDQISMADFSSLADVTQLRFLINCDQYLDQFPKVKQWQQKMFELQAVKESHDVFFDLVQKSQEKYKDLLV</sequence>
<dbReference type="Pfam" id="PF02798">
    <property type="entry name" value="GST_N"/>
    <property type="match status" value="1"/>
</dbReference>
<proteinExistence type="inferred from homology"/>
<dbReference type="Proteomes" id="UP000039865">
    <property type="component" value="Unassembled WGS sequence"/>
</dbReference>
<evidence type="ECO:0000313" key="7">
    <source>
        <dbReference type="Proteomes" id="UP000039865"/>
    </source>
</evidence>
<evidence type="ECO:0000256" key="1">
    <source>
        <dbReference type="ARBA" id="ARBA00004496"/>
    </source>
</evidence>
<dbReference type="PROSITE" id="PS50404">
    <property type="entry name" value="GST_NTER"/>
    <property type="match status" value="1"/>
</dbReference>
<evidence type="ECO:0000313" key="6">
    <source>
        <dbReference type="EMBL" id="CDW90239.1"/>
    </source>
</evidence>
<comment type="subcellular location">
    <subcellularLocation>
        <location evidence="1">Cytoplasm</location>
    </subcellularLocation>
</comment>
<dbReference type="SUPFAM" id="SSF52833">
    <property type="entry name" value="Thioredoxin-like"/>
    <property type="match status" value="1"/>
</dbReference>
<dbReference type="Pfam" id="PF00043">
    <property type="entry name" value="GST_C"/>
    <property type="match status" value="1"/>
</dbReference>
<dbReference type="GO" id="GO:0004364">
    <property type="term" value="F:glutathione transferase activity"/>
    <property type="evidence" value="ECO:0007669"/>
    <property type="project" value="TreeGrafter"/>
</dbReference>
<evidence type="ECO:0000256" key="2">
    <source>
        <dbReference type="ARBA" id="ARBA00022490"/>
    </source>
</evidence>
<dbReference type="InterPro" id="IPR010987">
    <property type="entry name" value="Glutathione-S-Trfase_C-like"/>
</dbReference>
<dbReference type="InterPro" id="IPR036249">
    <property type="entry name" value="Thioredoxin-like_sf"/>
</dbReference>
<evidence type="ECO:0000259" key="4">
    <source>
        <dbReference type="PROSITE" id="PS50404"/>
    </source>
</evidence>
<dbReference type="PANTHER" id="PTHR43917:SF8">
    <property type="entry name" value="GH16740P-RELATED"/>
    <property type="match status" value="1"/>
</dbReference>
<dbReference type="Gene3D" id="1.20.1050.10">
    <property type="match status" value="1"/>
</dbReference>
<keyword evidence="2" id="KW-0963">Cytoplasm</keyword>
<feature type="domain" description="GST N-terminal" evidence="4">
    <location>
        <begin position="5"/>
        <end position="94"/>
    </location>
</feature>
<comment type="similarity">
    <text evidence="3">Belongs to the GST superfamily.</text>
</comment>
<dbReference type="OMA" id="MRYLADT"/>
<dbReference type="SFLD" id="SFLDG00358">
    <property type="entry name" value="Main_(cytGST)"/>
    <property type="match status" value="1"/>
</dbReference>
<name>A0A078B757_STYLE</name>
<dbReference type="InterPro" id="IPR004046">
    <property type="entry name" value="GST_C"/>
</dbReference>
<dbReference type="AlphaFoldDB" id="A0A078B757"/>
<keyword evidence="7" id="KW-1185">Reference proteome</keyword>